<evidence type="ECO:0000256" key="7">
    <source>
        <dbReference type="ARBA" id="ARBA00025748"/>
    </source>
</evidence>
<comment type="caution">
    <text evidence="13">The sequence shown here is derived from an EMBL/GenBank/DDBJ whole genome shotgun (WGS) entry which is preliminary data.</text>
</comment>
<dbReference type="FunFam" id="1.10.10.60:FF:000144">
    <property type="entry name" value="homeobox-leucine zipper protein ATHB-6-like"/>
    <property type="match status" value="1"/>
</dbReference>
<dbReference type="InterPro" id="IPR000047">
    <property type="entry name" value="HTH_motif"/>
</dbReference>
<protein>
    <recommendedName>
        <fullName evidence="10">Homeobox-leucine zipper protein</fullName>
    </recommendedName>
    <alternativeName>
        <fullName evidence="10">HD-ZIP protein</fullName>
    </alternativeName>
    <alternativeName>
        <fullName evidence="10">Homeodomain transcription factor</fullName>
    </alternativeName>
</protein>
<reference evidence="13 14" key="1">
    <citation type="submission" date="2024-11" db="EMBL/GenBank/DDBJ databases">
        <title>A near-complete genome assembly of Cinchona calisaya.</title>
        <authorList>
            <person name="Lian D.C."/>
            <person name="Zhao X.W."/>
            <person name="Wei L."/>
        </authorList>
    </citation>
    <scope>NUCLEOTIDE SEQUENCE [LARGE SCALE GENOMIC DNA]</scope>
    <source>
        <tissue evidence="13">Nenye</tissue>
    </source>
</reference>
<dbReference type="InterPro" id="IPR045224">
    <property type="entry name" value="HDZip_class_I_plant"/>
</dbReference>
<gene>
    <name evidence="13" type="ORF">ACH5RR_034629</name>
</gene>
<evidence type="ECO:0000256" key="11">
    <source>
        <dbReference type="SAM" id="Coils"/>
    </source>
</evidence>
<dbReference type="Gene3D" id="1.10.10.60">
    <property type="entry name" value="Homeodomain-like"/>
    <property type="match status" value="1"/>
</dbReference>
<dbReference type="GO" id="GO:0000976">
    <property type="term" value="F:transcription cis-regulatory region binding"/>
    <property type="evidence" value="ECO:0007669"/>
    <property type="project" value="UniProtKB-ARBA"/>
</dbReference>
<dbReference type="SUPFAM" id="SSF46689">
    <property type="entry name" value="Homeodomain-like"/>
    <property type="match status" value="1"/>
</dbReference>
<name>A0ABD2YCP1_9GENT</name>
<organism evidence="13 14">
    <name type="scientific">Cinchona calisaya</name>
    <dbReference type="NCBI Taxonomy" id="153742"/>
    <lineage>
        <taxon>Eukaryota</taxon>
        <taxon>Viridiplantae</taxon>
        <taxon>Streptophyta</taxon>
        <taxon>Embryophyta</taxon>
        <taxon>Tracheophyta</taxon>
        <taxon>Spermatophyta</taxon>
        <taxon>Magnoliopsida</taxon>
        <taxon>eudicotyledons</taxon>
        <taxon>Gunneridae</taxon>
        <taxon>Pentapetalae</taxon>
        <taxon>asterids</taxon>
        <taxon>lamiids</taxon>
        <taxon>Gentianales</taxon>
        <taxon>Rubiaceae</taxon>
        <taxon>Cinchonoideae</taxon>
        <taxon>Cinchoneae</taxon>
        <taxon>Cinchona</taxon>
    </lineage>
</organism>
<dbReference type="AlphaFoldDB" id="A0ABD2YCP1"/>
<evidence type="ECO:0000256" key="2">
    <source>
        <dbReference type="ARBA" id="ARBA00023015"/>
    </source>
</evidence>
<evidence type="ECO:0000256" key="1">
    <source>
        <dbReference type="ARBA" id="ARBA00004123"/>
    </source>
</evidence>
<evidence type="ECO:0000256" key="4">
    <source>
        <dbReference type="ARBA" id="ARBA00023155"/>
    </source>
</evidence>
<evidence type="ECO:0000256" key="10">
    <source>
        <dbReference type="RuleBase" id="RU369038"/>
    </source>
</evidence>
<dbReference type="Pfam" id="PF00046">
    <property type="entry name" value="Homeodomain"/>
    <property type="match status" value="1"/>
</dbReference>
<feature type="DNA-binding region" description="Homeobox" evidence="8">
    <location>
        <begin position="48"/>
        <end position="102"/>
    </location>
</feature>
<dbReference type="InterPro" id="IPR017970">
    <property type="entry name" value="Homeobox_CS"/>
</dbReference>
<evidence type="ECO:0000256" key="5">
    <source>
        <dbReference type="ARBA" id="ARBA00023163"/>
    </source>
</evidence>
<dbReference type="EMBL" id="JBJUIK010000014">
    <property type="protein sequence ID" value="KAL3504788.1"/>
    <property type="molecule type" value="Genomic_DNA"/>
</dbReference>
<feature type="coiled-coil region" evidence="11">
    <location>
        <begin position="100"/>
        <end position="141"/>
    </location>
</feature>
<sequence length="294" mass="33828">MNRFSCLNSSGKSSTDNVGYSNELQAMLDGLEDEDSTEEFNCSIGKKKRLRIDQVQALERIFEVDNKLDPERKVKLAQELGLQPRQVAIWFQNRRARWKTKQLERDYHILKVNYEALQLNYSKVEQEKEGLVAQLRGLKEKLGEDDIETNNSTEKVATLLSSPNIISEKCYANLEVYRSPEAKRVIDFKEGLSDSDSSTGILNEDGNNILKVQPTFNNGLMDHQSGFSNLSDAAPVYHPYLLDSRDEMVKDYDQQQQFVKMEEQTHHFTADDSCNIFSVDQAPPVIWYFDPRNQ</sequence>
<keyword evidence="2 10" id="KW-0805">Transcription regulation</keyword>
<keyword evidence="14" id="KW-1185">Reference proteome</keyword>
<comment type="similarity">
    <text evidence="7 10">Belongs to the HD-ZIP homeobox family. Class I subfamily.</text>
</comment>
<comment type="subcellular location">
    <subcellularLocation>
        <location evidence="1 8 9">Nucleus</location>
    </subcellularLocation>
</comment>
<dbReference type="InterPro" id="IPR009057">
    <property type="entry name" value="Homeodomain-like_sf"/>
</dbReference>
<dbReference type="GO" id="GO:0000981">
    <property type="term" value="F:DNA-binding transcription factor activity, RNA polymerase II-specific"/>
    <property type="evidence" value="ECO:0007669"/>
    <property type="project" value="UniProtKB-UniRule"/>
</dbReference>
<accession>A0ABD2YCP1</accession>
<evidence type="ECO:0000256" key="9">
    <source>
        <dbReference type="RuleBase" id="RU000682"/>
    </source>
</evidence>
<dbReference type="InterPro" id="IPR003106">
    <property type="entry name" value="Leu_zip_homeo"/>
</dbReference>
<evidence type="ECO:0000259" key="12">
    <source>
        <dbReference type="PROSITE" id="PS50071"/>
    </source>
</evidence>
<dbReference type="Proteomes" id="UP001630127">
    <property type="component" value="Unassembled WGS sequence"/>
</dbReference>
<evidence type="ECO:0000256" key="6">
    <source>
        <dbReference type="ARBA" id="ARBA00023242"/>
    </source>
</evidence>
<dbReference type="PROSITE" id="PS50071">
    <property type="entry name" value="HOMEOBOX_2"/>
    <property type="match status" value="1"/>
</dbReference>
<dbReference type="InterPro" id="IPR001356">
    <property type="entry name" value="HD"/>
</dbReference>
<proteinExistence type="inferred from homology"/>
<dbReference type="PRINTS" id="PR00031">
    <property type="entry name" value="HTHREPRESSR"/>
</dbReference>
<dbReference type="GO" id="GO:0045893">
    <property type="term" value="P:positive regulation of DNA-templated transcription"/>
    <property type="evidence" value="ECO:0007669"/>
    <property type="project" value="UniProtKB-ARBA"/>
</dbReference>
<evidence type="ECO:0000313" key="14">
    <source>
        <dbReference type="Proteomes" id="UP001630127"/>
    </source>
</evidence>
<dbReference type="CDD" id="cd00086">
    <property type="entry name" value="homeodomain"/>
    <property type="match status" value="1"/>
</dbReference>
<comment type="function">
    <text evidence="10">Transcription factor.</text>
</comment>
<feature type="domain" description="Homeobox" evidence="12">
    <location>
        <begin position="46"/>
        <end position="101"/>
    </location>
</feature>
<keyword evidence="3 8" id="KW-0238">DNA-binding</keyword>
<evidence type="ECO:0000256" key="8">
    <source>
        <dbReference type="PROSITE-ProRule" id="PRU00108"/>
    </source>
</evidence>
<evidence type="ECO:0000256" key="3">
    <source>
        <dbReference type="ARBA" id="ARBA00023125"/>
    </source>
</evidence>
<keyword evidence="11" id="KW-0175">Coiled coil</keyword>
<keyword evidence="4 8" id="KW-0371">Homeobox</keyword>
<dbReference type="Pfam" id="PF02183">
    <property type="entry name" value="HALZ"/>
    <property type="match status" value="1"/>
</dbReference>
<keyword evidence="6 8" id="KW-0539">Nucleus</keyword>
<dbReference type="PANTHER" id="PTHR24326">
    <property type="entry name" value="HOMEOBOX-LEUCINE ZIPPER PROTEIN"/>
    <property type="match status" value="1"/>
</dbReference>
<dbReference type="GO" id="GO:0005634">
    <property type="term" value="C:nucleus"/>
    <property type="evidence" value="ECO:0007669"/>
    <property type="project" value="UniProtKB-SubCell"/>
</dbReference>
<dbReference type="PANTHER" id="PTHR24326:SF616">
    <property type="entry name" value="HOMEOBOX-LEUCINE ZIPPER PROTEIN"/>
    <property type="match status" value="1"/>
</dbReference>
<dbReference type="PROSITE" id="PS00027">
    <property type="entry name" value="HOMEOBOX_1"/>
    <property type="match status" value="1"/>
</dbReference>
<evidence type="ECO:0000313" key="13">
    <source>
        <dbReference type="EMBL" id="KAL3504788.1"/>
    </source>
</evidence>
<keyword evidence="5 10" id="KW-0804">Transcription</keyword>
<dbReference type="SMART" id="SM00389">
    <property type="entry name" value="HOX"/>
    <property type="match status" value="1"/>
</dbReference>